<dbReference type="EMBL" id="ML739034">
    <property type="protein sequence ID" value="KAE8356835.1"/>
    <property type="molecule type" value="Genomic_DNA"/>
</dbReference>
<evidence type="ECO:0000313" key="3">
    <source>
        <dbReference type="Proteomes" id="UP000327118"/>
    </source>
</evidence>
<dbReference type="PROSITE" id="PS51257">
    <property type="entry name" value="PROKAR_LIPOPROTEIN"/>
    <property type="match status" value="1"/>
</dbReference>
<reference evidence="3" key="1">
    <citation type="submission" date="2019-04" db="EMBL/GenBank/DDBJ databases">
        <title>Friends and foes A comparative genomics studyof 23 Aspergillus species from section Flavi.</title>
        <authorList>
            <consortium name="DOE Joint Genome Institute"/>
            <person name="Kjaerbolling I."/>
            <person name="Vesth T."/>
            <person name="Frisvad J.C."/>
            <person name="Nybo J.L."/>
            <person name="Theobald S."/>
            <person name="Kildgaard S."/>
            <person name="Isbrandt T."/>
            <person name="Kuo A."/>
            <person name="Sato A."/>
            <person name="Lyhne E.K."/>
            <person name="Kogle M.E."/>
            <person name="Wiebenga A."/>
            <person name="Kun R.S."/>
            <person name="Lubbers R.J."/>
            <person name="Makela M.R."/>
            <person name="Barry K."/>
            <person name="Chovatia M."/>
            <person name="Clum A."/>
            <person name="Daum C."/>
            <person name="Haridas S."/>
            <person name="He G."/>
            <person name="LaButti K."/>
            <person name="Lipzen A."/>
            <person name="Mondo S."/>
            <person name="Riley R."/>
            <person name="Salamov A."/>
            <person name="Simmons B.A."/>
            <person name="Magnuson J.K."/>
            <person name="Henrissat B."/>
            <person name="Mortensen U.H."/>
            <person name="Larsen T.O."/>
            <person name="Devries R.P."/>
            <person name="Grigoriev I.V."/>
            <person name="Machida M."/>
            <person name="Baker S.E."/>
            <person name="Andersen M.R."/>
        </authorList>
    </citation>
    <scope>NUCLEOTIDE SEQUENCE [LARGE SCALE GENOMIC DNA]</scope>
    <source>
        <strain evidence="3">CBS 553.77</strain>
    </source>
</reference>
<dbReference type="AlphaFoldDB" id="A0A5N6ZH56"/>
<gene>
    <name evidence="2" type="ORF">BDV28DRAFT_41418</name>
</gene>
<feature type="signal peptide" evidence="1">
    <location>
        <begin position="1"/>
        <end position="23"/>
    </location>
</feature>
<keyword evidence="3" id="KW-1185">Reference proteome</keyword>
<name>A0A5N6ZH56_9EURO</name>
<sequence length="115" mass="12560">MRYILRVEVLLYYGWLLAALSLGCPSPSLPVVALISSCCGPLTSSFIDKRCQSSPVDVAYVSTVVQASSKLWYTASAPLLLRLVSPGNSHIHTLTLLHYLEVVLSQGPGHKHPWI</sequence>
<evidence type="ECO:0000313" key="2">
    <source>
        <dbReference type="EMBL" id="KAE8356835.1"/>
    </source>
</evidence>
<keyword evidence="1" id="KW-0732">Signal</keyword>
<dbReference type="Proteomes" id="UP000327118">
    <property type="component" value="Unassembled WGS sequence"/>
</dbReference>
<protein>
    <recommendedName>
        <fullName evidence="4">Secreted protein</fullName>
    </recommendedName>
</protein>
<feature type="chain" id="PRO_5025010342" description="Secreted protein" evidence="1">
    <location>
        <begin position="24"/>
        <end position="115"/>
    </location>
</feature>
<proteinExistence type="predicted"/>
<evidence type="ECO:0008006" key="4">
    <source>
        <dbReference type="Google" id="ProtNLM"/>
    </source>
</evidence>
<accession>A0A5N6ZH56</accession>
<organism evidence="2 3">
    <name type="scientific">Aspergillus coremiiformis</name>
    <dbReference type="NCBI Taxonomy" id="138285"/>
    <lineage>
        <taxon>Eukaryota</taxon>
        <taxon>Fungi</taxon>
        <taxon>Dikarya</taxon>
        <taxon>Ascomycota</taxon>
        <taxon>Pezizomycotina</taxon>
        <taxon>Eurotiomycetes</taxon>
        <taxon>Eurotiomycetidae</taxon>
        <taxon>Eurotiales</taxon>
        <taxon>Aspergillaceae</taxon>
        <taxon>Aspergillus</taxon>
        <taxon>Aspergillus subgen. Circumdati</taxon>
    </lineage>
</organism>
<evidence type="ECO:0000256" key="1">
    <source>
        <dbReference type="SAM" id="SignalP"/>
    </source>
</evidence>